<dbReference type="InterPro" id="IPR002820">
    <property type="entry name" value="Mopterin_CF_biosynth-C_dom"/>
</dbReference>
<comment type="cofactor">
    <cofactor evidence="2">
        <name>[4Fe-4S] cluster</name>
        <dbReference type="ChEBI" id="CHEBI:49883"/>
    </cofactor>
</comment>
<dbReference type="Proteomes" id="UP000615446">
    <property type="component" value="Unassembled WGS sequence"/>
</dbReference>
<dbReference type="InterPro" id="IPR047594">
    <property type="entry name" value="MoaC_bact/euk"/>
</dbReference>
<dbReference type="SFLD" id="SFLDS00029">
    <property type="entry name" value="Radical_SAM"/>
    <property type="match status" value="1"/>
</dbReference>
<dbReference type="HAMAP" id="MF_01224_B">
    <property type="entry name" value="MoaC_B"/>
    <property type="match status" value="1"/>
</dbReference>
<dbReference type="Gene3D" id="3.20.20.70">
    <property type="entry name" value="Aldolase class I"/>
    <property type="match status" value="1"/>
</dbReference>
<dbReference type="CDD" id="cd01335">
    <property type="entry name" value="Radical_SAM"/>
    <property type="match status" value="1"/>
</dbReference>
<dbReference type="InterPro" id="IPR007197">
    <property type="entry name" value="rSAM"/>
</dbReference>
<dbReference type="Pfam" id="PF06463">
    <property type="entry name" value="Mob_synth_C"/>
    <property type="match status" value="1"/>
</dbReference>
<dbReference type="GO" id="GO:0046872">
    <property type="term" value="F:metal ion binding"/>
    <property type="evidence" value="ECO:0007669"/>
    <property type="project" value="UniProtKB-KW"/>
</dbReference>
<dbReference type="GO" id="GO:0051539">
    <property type="term" value="F:4 iron, 4 sulfur cluster binding"/>
    <property type="evidence" value="ECO:0007669"/>
    <property type="project" value="UniProtKB-KW"/>
</dbReference>
<organism evidence="17 18">
    <name type="scientific">Rhizophagus clarus</name>
    <dbReference type="NCBI Taxonomy" id="94130"/>
    <lineage>
        <taxon>Eukaryota</taxon>
        <taxon>Fungi</taxon>
        <taxon>Fungi incertae sedis</taxon>
        <taxon>Mucoromycota</taxon>
        <taxon>Glomeromycotina</taxon>
        <taxon>Glomeromycetes</taxon>
        <taxon>Glomerales</taxon>
        <taxon>Glomeraceae</taxon>
        <taxon>Rhizophagus</taxon>
    </lineage>
</organism>
<dbReference type="CDD" id="cd01420">
    <property type="entry name" value="MoaC_PE"/>
    <property type="match status" value="1"/>
</dbReference>
<dbReference type="Pfam" id="PF04055">
    <property type="entry name" value="Radical_SAM"/>
    <property type="match status" value="1"/>
</dbReference>
<dbReference type="SMART" id="SM00729">
    <property type="entry name" value="Elp3"/>
    <property type="match status" value="1"/>
</dbReference>
<evidence type="ECO:0000259" key="16">
    <source>
        <dbReference type="PROSITE" id="PS51918"/>
    </source>
</evidence>
<dbReference type="InterPro" id="IPR036522">
    <property type="entry name" value="MoaC_sf"/>
</dbReference>
<dbReference type="GO" id="GO:0006777">
    <property type="term" value="P:Mo-molybdopterin cofactor biosynthetic process"/>
    <property type="evidence" value="ECO:0007669"/>
    <property type="project" value="UniProtKB-KW"/>
</dbReference>
<dbReference type="InterPro" id="IPR058240">
    <property type="entry name" value="rSAM_sf"/>
</dbReference>
<dbReference type="InterPro" id="IPR006638">
    <property type="entry name" value="Elp3/MiaA/NifB-like_rSAM"/>
</dbReference>
<gene>
    <name evidence="17" type="ORF">RCL2_002839600</name>
</gene>
<evidence type="ECO:0000256" key="4">
    <source>
        <dbReference type="ARBA" id="ARBA00008484"/>
    </source>
</evidence>
<dbReference type="NCBIfam" id="TIGR02666">
    <property type="entry name" value="moaA"/>
    <property type="match status" value="1"/>
</dbReference>
<evidence type="ECO:0000313" key="18">
    <source>
        <dbReference type="Proteomes" id="UP000615446"/>
    </source>
</evidence>
<comment type="caution">
    <text evidence="17">The sequence shown here is derived from an EMBL/GenBank/DDBJ whole genome shotgun (WGS) entry which is preliminary data.</text>
</comment>
<comment type="catalytic activity">
    <reaction evidence="15">
        <text>GTP + AH2 + S-adenosyl-L-methionine = (8S)-3',8-cyclo-7,8-dihydroguanosine 5'-triphosphate + 5'-deoxyadenosine + L-methionine + A + H(+)</text>
        <dbReference type="Rhea" id="RHEA:49576"/>
        <dbReference type="ChEBI" id="CHEBI:13193"/>
        <dbReference type="ChEBI" id="CHEBI:15378"/>
        <dbReference type="ChEBI" id="CHEBI:17319"/>
        <dbReference type="ChEBI" id="CHEBI:17499"/>
        <dbReference type="ChEBI" id="CHEBI:37565"/>
        <dbReference type="ChEBI" id="CHEBI:57844"/>
        <dbReference type="ChEBI" id="CHEBI:59789"/>
        <dbReference type="ChEBI" id="CHEBI:131766"/>
        <dbReference type="EC" id="4.1.99.22"/>
    </reaction>
</comment>
<evidence type="ECO:0000256" key="14">
    <source>
        <dbReference type="ARBA" id="ARBA00023239"/>
    </source>
</evidence>
<dbReference type="Gene3D" id="3.30.70.640">
    <property type="entry name" value="Molybdopterin cofactor biosynthesis C (MoaC) domain"/>
    <property type="match status" value="1"/>
</dbReference>
<name>A0A8H3MCN5_9GLOM</name>
<protein>
    <submittedName>
        <fullName evidence="17">Molybdenum cofactor biosynthesis protein 1 isoform X1</fullName>
    </submittedName>
</protein>
<evidence type="ECO:0000256" key="11">
    <source>
        <dbReference type="ARBA" id="ARBA00023014"/>
    </source>
</evidence>
<dbReference type="SFLD" id="SFLDG01067">
    <property type="entry name" value="SPASM/twitch_domain_containing"/>
    <property type="match status" value="1"/>
</dbReference>
<dbReference type="PROSITE" id="PS01305">
    <property type="entry name" value="MOAA_NIFB_PQQE"/>
    <property type="match status" value="1"/>
</dbReference>
<accession>A0A8H3MCN5</accession>
<evidence type="ECO:0000256" key="12">
    <source>
        <dbReference type="ARBA" id="ARBA00023134"/>
    </source>
</evidence>
<keyword evidence="8" id="KW-0479">Metal-binding</keyword>
<evidence type="ECO:0000256" key="5">
    <source>
        <dbReference type="ARBA" id="ARBA00009862"/>
    </source>
</evidence>
<evidence type="ECO:0000256" key="1">
    <source>
        <dbReference type="ARBA" id="ARBA00001637"/>
    </source>
</evidence>
<keyword evidence="14" id="KW-0456">Lyase</keyword>
<dbReference type="AlphaFoldDB" id="A0A8H3MCN5"/>
<evidence type="ECO:0000256" key="6">
    <source>
        <dbReference type="ARBA" id="ARBA00022485"/>
    </source>
</evidence>
<dbReference type="GO" id="GO:0061798">
    <property type="term" value="F:GTP 3',8'-cyclase activity"/>
    <property type="evidence" value="ECO:0007669"/>
    <property type="project" value="UniProtKB-EC"/>
</dbReference>
<keyword evidence="13" id="KW-0501">Molybdenum cofactor biosynthesis</keyword>
<comment type="catalytic activity">
    <reaction evidence="1">
        <text>(8S)-3',8-cyclo-7,8-dihydroguanosine 5'-triphosphate = cyclic pyranopterin phosphate + diphosphate</text>
        <dbReference type="Rhea" id="RHEA:49580"/>
        <dbReference type="ChEBI" id="CHEBI:33019"/>
        <dbReference type="ChEBI" id="CHEBI:59648"/>
        <dbReference type="ChEBI" id="CHEBI:131766"/>
        <dbReference type="EC" id="4.6.1.17"/>
    </reaction>
</comment>
<keyword evidence="12" id="KW-0342">GTP-binding</keyword>
<evidence type="ECO:0000256" key="7">
    <source>
        <dbReference type="ARBA" id="ARBA00022691"/>
    </source>
</evidence>
<dbReference type="PROSITE" id="PS51918">
    <property type="entry name" value="RADICAL_SAM"/>
    <property type="match status" value="1"/>
</dbReference>
<dbReference type="OrthoDB" id="429626at2759"/>
<evidence type="ECO:0000256" key="8">
    <source>
        <dbReference type="ARBA" id="ARBA00022723"/>
    </source>
</evidence>
<sequence length="617" mass="69424">MSCSILTRTSFKNVKNLIPCIIRGISSTSKSKQVQTIDTINLQHNDLEQRVKAKISIIDKERPFSNFLTDRFDRQHTYLRISITERCNLRCTYCMPAEGVDLTPSHKLLSTEEIIRIAQLFVSQGVNKIRLTGGEPTVRKDIVELIGELGKLKPQGLQTIAMTSNGIALNRKLPKLVENGLNLLNISLDTLDPYKFELISRRKGLERVLEAIEQGIALGLRPLKVNCVIMRGVNDQEVFDFIELTRNKPIEVRFIEYMPFDGNKWNKNKLVPYRELLNNIRTRYNDIQKLSDDLHNTSKTYYIPGFTGQFGFITSMSDHFCGTCNRLRITADDIIGAAYIFQLNLTKYDTDLLIDNNNNSMALISSANNTFLYNKVVSNNMPLPIRSKSQFPRFFRNFLLSSFYHQNIICQSSPSVRSSYSTKPIPQNSQLPSCNNLDLKSNSKHDSPSLTHIDPDSGGASMVNISTKHSTYRTATAFGKIHIGRQAFELVRTNTMKKGDVLTTAQIAGIMAAKQTGNIIPLCHPILLSHVSVELELDEGDNYAVKIISKVECEGKTGVEMEALTAVSVTALTIFDMCKSVGKEMIIEDLKVMEKTGGKSGTWKFPTKEQKRSDNNN</sequence>
<keyword evidence="9" id="KW-0547">Nucleotide-binding</keyword>
<keyword evidence="7" id="KW-0949">S-adenosyl-L-methionine</keyword>
<dbReference type="InterPro" id="IPR050105">
    <property type="entry name" value="MoCo_biosynth_MoaA/MoaC"/>
</dbReference>
<dbReference type="InterPro" id="IPR000385">
    <property type="entry name" value="MoaA_NifB_PqqE_Fe-S-bd_CS"/>
</dbReference>
<dbReference type="UniPathway" id="UPA00344"/>
<dbReference type="InterPro" id="IPR013785">
    <property type="entry name" value="Aldolase_TIM"/>
</dbReference>
<evidence type="ECO:0000256" key="10">
    <source>
        <dbReference type="ARBA" id="ARBA00023004"/>
    </source>
</evidence>
<evidence type="ECO:0000256" key="9">
    <source>
        <dbReference type="ARBA" id="ARBA00022741"/>
    </source>
</evidence>
<evidence type="ECO:0000256" key="13">
    <source>
        <dbReference type="ARBA" id="ARBA00023150"/>
    </source>
</evidence>
<dbReference type="InterPro" id="IPR023045">
    <property type="entry name" value="MoaC"/>
</dbReference>
<dbReference type="NCBIfam" id="TIGR00581">
    <property type="entry name" value="moaC"/>
    <property type="match status" value="1"/>
</dbReference>
<comment type="similarity">
    <text evidence="5">In the N-terminal section; belongs to the radical SAM superfamily. MoaA family.</text>
</comment>
<evidence type="ECO:0000256" key="2">
    <source>
        <dbReference type="ARBA" id="ARBA00001966"/>
    </source>
</evidence>
<dbReference type="SFLD" id="SFLDG01386">
    <property type="entry name" value="main_SPASM_domain-containing"/>
    <property type="match status" value="1"/>
</dbReference>
<dbReference type="Pfam" id="PF01967">
    <property type="entry name" value="MoaC"/>
    <property type="match status" value="1"/>
</dbReference>
<reference evidence="17" key="1">
    <citation type="submission" date="2019-10" db="EMBL/GenBank/DDBJ databases">
        <title>Conservation and host-specific expression of non-tandemly repeated heterogenous ribosome RNA gene in arbuscular mycorrhizal fungi.</title>
        <authorList>
            <person name="Maeda T."/>
            <person name="Kobayashi Y."/>
            <person name="Nakagawa T."/>
            <person name="Ezawa T."/>
            <person name="Yamaguchi K."/>
            <person name="Bino T."/>
            <person name="Nishimoto Y."/>
            <person name="Shigenobu S."/>
            <person name="Kawaguchi M."/>
        </authorList>
    </citation>
    <scope>NUCLEOTIDE SEQUENCE</scope>
    <source>
        <strain evidence="17">HR1</strain>
    </source>
</reference>
<feature type="domain" description="Radical SAM core" evidence="16">
    <location>
        <begin position="71"/>
        <end position="294"/>
    </location>
</feature>
<dbReference type="GO" id="GO:0061799">
    <property type="term" value="F:cyclic pyranopterin monophosphate synthase activity"/>
    <property type="evidence" value="ECO:0007669"/>
    <property type="project" value="UniProtKB-EC"/>
</dbReference>
<dbReference type="PANTHER" id="PTHR22960:SF0">
    <property type="entry name" value="MOLYBDENUM COFACTOR BIOSYNTHESIS PROTEIN 1"/>
    <property type="match status" value="1"/>
</dbReference>
<dbReference type="NCBIfam" id="NF006870">
    <property type="entry name" value="PRK09364.1"/>
    <property type="match status" value="1"/>
</dbReference>
<comment type="similarity">
    <text evidence="4">In the C-terminal section; belongs to the MoaC family.</text>
</comment>
<dbReference type="InterPro" id="IPR010505">
    <property type="entry name" value="MoaA_twitch"/>
</dbReference>
<dbReference type="PANTHER" id="PTHR22960">
    <property type="entry name" value="MOLYBDOPTERIN COFACTOR SYNTHESIS PROTEIN A"/>
    <property type="match status" value="1"/>
</dbReference>
<keyword evidence="10" id="KW-0408">Iron</keyword>
<dbReference type="GO" id="GO:0005525">
    <property type="term" value="F:GTP binding"/>
    <property type="evidence" value="ECO:0007669"/>
    <property type="project" value="UniProtKB-KW"/>
</dbReference>
<evidence type="ECO:0000256" key="3">
    <source>
        <dbReference type="ARBA" id="ARBA00005046"/>
    </source>
</evidence>
<dbReference type="EMBL" id="BLAL01000304">
    <property type="protein sequence ID" value="GET02016.1"/>
    <property type="molecule type" value="Genomic_DNA"/>
</dbReference>
<proteinExistence type="inferred from homology"/>
<dbReference type="SUPFAM" id="SSF55040">
    <property type="entry name" value="Molybdenum cofactor biosynthesis protein C, MoaC"/>
    <property type="match status" value="1"/>
</dbReference>
<keyword evidence="6" id="KW-0004">4Fe-4S</keyword>
<dbReference type="SUPFAM" id="SSF102114">
    <property type="entry name" value="Radical SAM enzymes"/>
    <property type="match status" value="1"/>
</dbReference>
<keyword evidence="11" id="KW-0411">Iron-sulfur</keyword>
<comment type="pathway">
    <text evidence="3">Cofactor biosynthesis; molybdopterin biosynthesis.</text>
</comment>
<evidence type="ECO:0000313" key="17">
    <source>
        <dbReference type="EMBL" id="GET02016.1"/>
    </source>
</evidence>
<dbReference type="InterPro" id="IPR013483">
    <property type="entry name" value="MoaA"/>
</dbReference>
<evidence type="ECO:0000256" key="15">
    <source>
        <dbReference type="ARBA" id="ARBA00048697"/>
    </source>
</evidence>